<protein>
    <submittedName>
        <fullName evidence="1">Uncharacterized protein</fullName>
    </submittedName>
</protein>
<evidence type="ECO:0000313" key="2">
    <source>
        <dbReference type="Proteomes" id="UP000238261"/>
    </source>
</evidence>
<gene>
    <name evidence="1" type="ORF">XhyaCFBP1156_03210</name>
</gene>
<reference evidence="2" key="1">
    <citation type="submission" date="2016-08" db="EMBL/GenBank/DDBJ databases">
        <authorList>
            <person name="Merda D."/>
            <person name="Briand M."/>
            <person name="Taghouti G."/>
            <person name="Carrere S."/>
            <person name="Gouzy J."/>
            <person name="Portier P."/>
            <person name="Jacques M.-A."/>
            <person name="Fischer-Le Saux M."/>
        </authorList>
    </citation>
    <scope>NUCLEOTIDE SEQUENCE [LARGE SCALE GENOMIC DNA]</scope>
    <source>
        <strain evidence="2">CFBP1156</strain>
    </source>
</reference>
<dbReference type="Proteomes" id="UP000238261">
    <property type="component" value="Unassembled WGS sequence"/>
</dbReference>
<comment type="caution">
    <text evidence="1">The sequence shown here is derived from an EMBL/GenBank/DDBJ whole genome shotgun (WGS) entry which is preliminary data.</text>
</comment>
<dbReference type="AlphaFoldDB" id="A0A2S7F1R6"/>
<sequence>MFELTRRFKREQILLRITPHGKGVMIEREAREEDGGKATLAFPILSIQDFYAFVEADPQYDQLQALYSQCAIWAQAILANCGV</sequence>
<dbReference type="EMBL" id="MDEG01000002">
    <property type="protein sequence ID" value="PPU99292.1"/>
    <property type="molecule type" value="Genomic_DNA"/>
</dbReference>
<accession>A0A2S7F1R6</accession>
<proteinExistence type="predicted"/>
<organism evidence="1 2">
    <name type="scientific">Xanthomonas hyacinthi</name>
    <dbReference type="NCBI Taxonomy" id="56455"/>
    <lineage>
        <taxon>Bacteria</taxon>
        <taxon>Pseudomonadati</taxon>
        <taxon>Pseudomonadota</taxon>
        <taxon>Gammaproteobacteria</taxon>
        <taxon>Lysobacterales</taxon>
        <taxon>Lysobacteraceae</taxon>
        <taxon>Xanthomonas</taxon>
    </lineage>
</organism>
<name>A0A2S7F1R6_9XANT</name>
<evidence type="ECO:0000313" key="1">
    <source>
        <dbReference type="EMBL" id="PPU99292.1"/>
    </source>
</evidence>
<dbReference type="RefSeq" id="WP_046978062.1">
    <property type="nucleotide sequence ID" value="NZ_CP043476.1"/>
</dbReference>
<keyword evidence="2" id="KW-1185">Reference proteome</keyword>